<evidence type="ECO:0000256" key="3">
    <source>
        <dbReference type="ARBA" id="ARBA00023015"/>
    </source>
</evidence>
<gene>
    <name evidence="8" type="primary">LOC100193902</name>
</gene>
<dbReference type="EnsemblPlants" id="Zm00001eb425590_T002">
    <property type="protein sequence ID" value="Zm00001eb425590_P002"/>
    <property type="gene ID" value="Zm00001eb425590"/>
</dbReference>
<dbReference type="GO" id="GO:0005634">
    <property type="term" value="C:nucleus"/>
    <property type="evidence" value="ECO:0000318"/>
    <property type="project" value="GO_Central"/>
</dbReference>
<sequence>MMMAEVANHSKRNHTDSYFSGKAVAVPAAAATSSEEFGSMSSKKPRNASPRLAPVSPKVRTHARTVRCQCPLSPVRTYVRLRSPMAICLAQVFFLVGAAAAAATTVQEKKDKIGERVAALQQLVSPFGKTDTASVLQEASGYIKFLHQQLEVLSSPYMRAPPAAGAAPEDPQRYSLRSRGLCLVPVDLTLQLTQSNGADLWAPAHTARRR</sequence>
<evidence type="ECO:0000313" key="9">
    <source>
        <dbReference type="Proteomes" id="UP000007305"/>
    </source>
</evidence>
<keyword evidence="10" id="KW-1267">Proteomics identification</keyword>
<dbReference type="Proteomes" id="UP000007305">
    <property type="component" value="Chromosome 10"/>
</dbReference>
<evidence type="ECO:0007829" key="10">
    <source>
        <dbReference type="PeptideAtlas" id="A0A804RGR1"/>
    </source>
</evidence>
<dbReference type="InterPro" id="IPR045843">
    <property type="entry name" value="IND-like"/>
</dbReference>
<dbReference type="Gene3D" id="4.10.280.10">
    <property type="entry name" value="Helix-loop-helix DNA-binding domain"/>
    <property type="match status" value="1"/>
</dbReference>
<accession>A0A804RGR1</accession>
<evidence type="ECO:0000256" key="1">
    <source>
        <dbReference type="ARBA" id="ARBA00004123"/>
    </source>
</evidence>
<evidence type="ECO:0000256" key="2">
    <source>
        <dbReference type="ARBA" id="ARBA00005510"/>
    </source>
</evidence>
<dbReference type="EnsemblPlants" id="Zm00001eb425590_T001">
    <property type="protein sequence ID" value="Zm00001eb425590_P001"/>
    <property type="gene ID" value="Zm00001eb425590"/>
</dbReference>
<proteinExistence type="evidence at protein level"/>
<dbReference type="InterPro" id="IPR036638">
    <property type="entry name" value="HLH_DNA-bd_sf"/>
</dbReference>
<dbReference type="GO" id="GO:0046983">
    <property type="term" value="F:protein dimerization activity"/>
    <property type="evidence" value="ECO:0007669"/>
    <property type="project" value="InterPro"/>
</dbReference>
<keyword evidence="3" id="KW-0805">Transcription regulation</keyword>
<reference evidence="8" key="3">
    <citation type="submission" date="2021-05" db="UniProtKB">
        <authorList>
            <consortium name="EnsemblPlants"/>
        </authorList>
    </citation>
    <scope>IDENTIFICATION</scope>
    <source>
        <strain evidence="8">cv. B73</strain>
    </source>
</reference>
<keyword evidence="9" id="KW-1185">Reference proteome</keyword>
<reference evidence="8" key="2">
    <citation type="submission" date="2019-07" db="EMBL/GenBank/DDBJ databases">
        <authorList>
            <person name="Seetharam A."/>
            <person name="Woodhouse M."/>
            <person name="Cannon E."/>
        </authorList>
    </citation>
    <scope>NUCLEOTIDE SEQUENCE [LARGE SCALE GENOMIC DNA]</scope>
    <source>
        <strain evidence="8">cv. B73</strain>
    </source>
</reference>
<evidence type="ECO:0000256" key="6">
    <source>
        <dbReference type="SAM" id="MobiDB-lite"/>
    </source>
</evidence>
<evidence type="ECO:0000313" key="8">
    <source>
        <dbReference type="EnsemblPlants" id="Zm00001eb425590_P001"/>
    </source>
</evidence>
<dbReference type="PANTHER" id="PTHR16223">
    <property type="entry name" value="TRANSCRIPTION FACTOR BHLH83-RELATED"/>
    <property type="match status" value="1"/>
</dbReference>
<evidence type="ECO:0000256" key="4">
    <source>
        <dbReference type="ARBA" id="ARBA00023163"/>
    </source>
</evidence>
<dbReference type="GO" id="GO:0006357">
    <property type="term" value="P:regulation of transcription by RNA polymerase II"/>
    <property type="evidence" value="ECO:0000318"/>
    <property type="project" value="GO_Central"/>
</dbReference>
<feature type="domain" description="BHLH" evidence="7">
    <location>
        <begin position="97"/>
        <end position="146"/>
    </location>
</feature>
<keyword evidence="4" id="KW-0804">Transcription</keyword>
<dbReference type="GO" id="GO:0000978">
    <property type="term" value="F:RNA polymerase II cis-regulatory region sequence-specific DNA binding"/>
    <property type="evidence" value="ECO:0000318"/>
    <property type="project" value="GO_Central"/>
</dbReference>
<dbReference type="InterPro" id="IPR011598">
    <property type="entry name" value="bHLH_dom"/>
</dbReference>
<comment type="similarity">
    <text evidence="2">Belongs to the bHLH protein family.</text>
</comment>
<dbReference type="Gramene" id="Zm00001eb425590_T001">
    <property type="protein sequence ID" value="Zm00001eb425590_P001"/>
    <property type="gene ID" value="Zm00001eb425590"/>
</dbReference>
<name>A0A804RGR1_MAIZE</name>
<dbReference type="InterPro" id="IPR045239">
    <property type="entry name" value="bHLH95_bHLH"/>
</dbReference>
<dbReference type="FunCoup" id="A0A804RGR1">
    <property type="interactions" value="2220"/>
</dbReference>
<dbReference type="CDD" id="cd11393">
    <property type="entry name" value="bHLH_AtbHLH_like"/>
    <property type="match status" value="1"/>
</dbReference>
<dbReference type="AlphaFoldDB" id="A0A804RGR1"/>
<comment type="subcellular location">
    <subcellularLocation>
        <location evidence="1">Nucleus</location>
    </subcellularLocation>
</comment>
<keyword evidence="5" id="KW-0539">Nucleus</keyword>
<dbReference type="OrthoDB" id="785070at2759"/>
<evidence type="ECO:0000259" key="7">
    <source>
        <dbReference type="PROSITE" id="PS50888"/>
    </source>
</evidence>
<dbReference type="Gramene" id="Zm00001eb425590_T002">
    <property type="protein sequence ID" value="Zm00001eb425590_P002"/>
    <property type="gene ID" value="Zm00001eb425590"/>
</dbReference>
<organism evidence="8 9">
    <name type="scientific">Zea mays</name>
    <name type="common">Maize</name>
    <dbReference type="NCBI Taxonomy" id="4577"/>
    <lineage>
        <taxon>Eukaryota</taxon>
        <taxon>Viridiplantae</taxon>
        <taxon>Streptophyta</taxon>
        <taxon>Embryophyta</taxon>
        <taxon>Tracheophyta</taxon>
        <taxon>Spermatophyta</taxon>
        <taxon>Magnoliopsida</taxon>
        <taxon>Liliopsida</taxon>
        <taxon>Poales</taxon>
        <taxon>Poaceae</taxon>
        <taxon>PACMAD clade</taxon>
        <taxon>Panicoideae</taxon>
        <taxon>Andropogonodae</taxon>
        <taxon>Andropogoneae</taxon>
        <taxon>Tripsacinae</taxon>
        <taxon>Zea</taxon>
    </lineage>
</organism>
<feature type="region of interest" description="Disordered" evidence="6">
    <location>
        <begin position="35"/>
        <end position="58"/>
    </location>
</feature>
<dbReference type="SUPFAM" id="SSF47459">
    <property type="entry name" value="HLH, helix-loop-helix DNA-binding domain"/>
    <property type="match status" value="1"/>
</dbReference>
<protein>
    <recommendedName>
        <fullName evidence="7">BHLH domain-containing protein</fullName>
    </recommendedName>
</protein>
<reference evidence="9" key="1">
    <citation type="journal article" date="2009" name="Science">
        <title>The B73 maize genome: complexity, diversity, and dynamics.</title>
        <authorList>
            <person name="Schnable P.S."/>
            <person name="Ware D."/>
            <person name="Fulton R.S."/>
            <person name="Stein J.C."/>
            <person name="Wei F."/>
            <person name="Pasternak S."/>
            <person name="Liang C."/>
            <person name="Zhang J."/>
            <person name="Fulton L."/>
            <person name="Graves T.A."/>
            <person name="Minx P."/>
            <person name="Reily A.D."/>
            <person name="Courtney L."/>
            <person name="Kruchowski S.S."/>
            <person name="Tomlinson C."/>
            <person name="Strong C."/>
            <person name="Delehaunty K."/>
            <person name="Fronick C."/>
            <person name="Courtney B."/>
            <person name="Rock S.M."/>
            <person name="Belter E."/>
            <person name="Du F."/>
            <person name="Kim K."/>
            <person name="Abbott R.M."/>
            <person name="Cotton M."/>
            <person name="Levy A."/>
            <person name="Marchetto P."/>
            <person name="Ochoa K."/>
            <person name="Jackson S.M."/>
            <person name="Gillam B."/>
            <person name="Chen W."/>
            <person name="Yan L."/>
            <person name="Higginbotham J."/>
            <person name="Cardenas M."/>
            <person name="Waligorski J."/>
            <person name="Applebaum E."/>
            <person name="Phelps L."/>
            <person name="Falcone J."/>
            <person name="Kanchi K."/>
            <person name="Thane T."/>
            <person name="Scimone A."/>
            <person name="Thane N."/>
            <person name="Henke J."/>
            <person name="Wang T."/>
            <person name="Ruppert J."/>
            <person name="Shah N."/>
            <person name="Rotter K."/>
            <person name="Hodges J."/>
            <person name="Ingenthron E."/>
            <person name="Cordes M."/>
            <person name="Kohlberg S."/>
            <person name="Sgro J."/>
            <person name="Delgado B."/>
            <person name="Mead K."/>
            <person name="Chinwalla A."/>
            <person name="Leonard S."/>
            <person name="Crouse K."/>
            <person name="Collura K."/>
            <person name="Kudrna D."/>
            <person name="Currie J."/>
            <person name="He R."/>
            <person name="Angelova A."/>
            <person name="Rajasekar S."/>
            <person name="Mueller T."/>
            <person name="Lomeli R."/>
            <person name="Scara G."/>
            <person name="Ko A."/>
            <person name="Delaney K."/>
            <person name="Wissotski M."/>
            <person name="Lopez G."/>
            <person name="Campos D."/>
            <person name="Braidotti M."/>
            <person name="Ashley E."/>
            <person name="Golser W."/>
            <person name="Kim H."/>
            <person name="Lee S."/>
            <person name="Lin J."/>
            <person name="Dujmic Z."/>
            <person name="Kim W."/>
            <person name="Talag J."/>
            <person name="Zuccolo A."/>
            <person name="Fan C."/>
            <person name="Sebastian A."/>
            <person name="Kramer M."/>
            <person name="Spiegel L."/>
            <person name="Nascimento L."/>
            <person name="Zutavern T."/>
            <person name="Miller B."/>
            <person name="Ambroise C."/>
            <person name="Muller S."/>
            <person name="Spooner W."/>
            <person name="Narechania A."/>
            <person name="Ren L."/>
            <person name="Wei S."/>
            <person name="Kumari S."/>
            <person name="Faga B."/>
            <person name="Levy M.J."/>
            <person name="McMahan L."/>
            <person name="Van Buren P."/>
            <person name="Vaughn M.W."/>
            <person name="Ying K."/>
            <person name="Yeh C.-T."/>
            <person name="Emrich S.J."/>
            <person name="Jia Y."/>
            <person name="Kalyanaraman A."/>
            <person name="Hsia A.-P."/>
            <person name="Barbazuk W.B."/>
            <person name="Baucom R.S."/>
            <person name="Brutnell T.P."/>
            <person name="Carpita N.C."/>
            <person name="Chaparro C."/>
            <person name="Chia J.-M."/>
            <person name="Deragon J.-M."/>
            <person name="Estill J.C."/>
            <person name="Fu Y."/>
            <person name="Jeddeloh J.A."/>
            <person name="Han Y."/>
            <person name="Lee H."/>
            <person name="Li P."/>
            <person name="Lisch D.R."/>
            <person name="Liu S."/>
            <person name="Liu Z."/>
            <person name="Nagel D.H."/>
            <person name="McCann M.C."/>
            <person name="SanMiguel P."/>
            <person name="Myers A.M."/>
            <person name="Nettleton D."/>
            <person name="Nguyen J."/>
            <person name="Penning B.W."/>
            <person name="Ponnala L."/>
            <person name="Schneider K.L."/>
            <person name="Schwartz D.C."/>
            <person name="Sharma A."/>
            <person name="Soderlund C."/>
            <person name="Springer N.M."/>
            <person name="Sun Q."/>
            <person name="Wang H."/>
            <person name="Waterman M."/>
            <person name="Westerman R."/>
            <person name="Wolfgruber T.K."/>
            <person name="Yang L."/>
            <person name="Yu Y."/>
            <person name="Zhang L."/>
            <person name="Zhou S."/>
            <person name="Zhu Q."/>
            <person name="Bennetzen J.L."/>
            <person name="Dawe R.K."/>
            <person name="Jiang J."/>
            <person name="Jiang N."/>
            <person name="Presting G.G."/>
            <person name="Wessler S.R."/>
            <person name="Aluru S."/>
            <person name="Martienssen R.A."/>
            <person name="Clifton S.W."/>
            <person name="McCombie W.R."/>
            <person name="Wing R.A."/>
            <person name="Wilson R.K."/>
        </authorList>
    </citation>
    <scope>NUCLEOTIDE SEQUENCE [LARGE SCALE GENOMIC DNA]</scope>
    <source>
        <strain evidence="9">cv. B73</strain>
    </source>
</reference>
<dbReference type="PANTHER" id="PTHR16223:SF249">
    <property type="entry name" value="TRANSCRIPTION FACTOR BHLH154"/>
    <property type="match status" value="1"/>
</dbReference>
<evidence type="ECO:0000256" key="5">
    <source>
        <dbReference type="ARBA" id="ARBA00023242"/>
    </source>
</evidence>
<dbReference type="GO" id="GO:0000981">
    <property type="term" value="F:DNA-binding transcription factor activity, RNA polymerase II-specific"/>
    <property type="evidence" value="ECO:0000318"/>
    <property type="project" value="GO_Central"/>
</dbReference>
<dbReference type="PROSITE" id="PS50888">
    <property type="entry name" value="BHLH"/>
    <property type="match status" value="1"/>
</dbReference>